<sequence>MPPPQYGNQFYGQVPQSQYDMGMQRQDSMESNLPAFQPYGLQTTMFTPSNVPIPSLNMQQLQYQQQLLARAAAPPLTGYYPTVQPGFAGYGSSSPSIEHYRNQGGFQNANPAQPPQMAPSPMLGQNSFGPPGMAMGLGAYGYSGMGAVQGMGYMQQQEQVNGRRGRKLSNLY</sequence>
<dbReference type="Proteomes" id="UP000258309">
    <property type="component" value="Unassembled WGS sequence"/>
</dbReference>
<evidence type="ECO:0000313" key="1">
    <source>
        <dbReference type="EMBL" id="RFU34957.1"/>
    </source>
</evidence>
<reference evidence="1 2" key="1">
    <citation type="submission" date="2018-05" db="EMBL/GenBank/DDBJ databases">
        <title>Draft genome sequence of Scytalidium lignicola DSM 105466, a ubiquitous saprotrophic fungus.</title>
        <authorList>
            <person name="Buettner E."/>
            <person name="Gebauer A.M."/>
            <person name="Hofrichter M."/>
            <person name="Liers C."/>
            <person name="Kellner H."/>
        </authorList>
    </citation>
    <scope>NUCLEOTIDE SEQUENCE [LARGE SCALE GENOMIC DNA]</scope>
    <source>
        <strain evidence="1 2">DSM 105466</strain>
    </source>
</reference>
<dbReference type="EMBL" id="NCSJ02000014">
    <property type="protein sequence ID" value="RFU34957.1"/>
    <property type="molecule type" value="Genomic_DNA"/>
</dbReference>
<comment type="caution">
    <text evidence="1">The sequence shown here is derived from an EMBL/GenBank/DDBJ whole genome shotgun (WGS) entry which is preliminary data.</text>
</comment>
<accession>A0A3E2HNN9</accession>
<protein>
    <submittedName>
        <fullName evidence="1">Uncharacterized protein</fullName>
    </submittedName>
</protein>
<feature type="non-terminal residue" evidence="1">
    <location>
        <position position="1"/>
    </location>
</feature>
<evidence type="ECO:0000313" key="2">
    <source>
        <dbReference type="Proteomes" id="UP000258309"/>
    </source>
</evidence>
<proteinExistence type="predicted"/>
<dbReference type="AlphaFoldDB" id="A0A3E2HNN9"/>
<organism evidence="1 2">
    <name type="scientific">Scytalidium lignicola</name>
    <name type="common">Hyphomycete</name>
    <dbReference type="NCBI Taxonomy" id="5539"/>
    <lineage>
        <taxon>Eukaryota</taxon>
        <taxon>Fungi</taxon>
        <taxon>Dikarya</taxon>
        <taxon>Ascomycota</taxon>
        <taxon>Pezizomycotina</taxon>
        <taxon>Leotiomycetes</taxon>
        <taxon>Leotiomycetes incertae sedis</taxon>
        <taxon>Scytalidium</taxon>
    </lineage>
</organism>
<name>A0A3E2HNN9_SCYLI</name>
<keyword evidence="2" id="KW-1185">Reference proteome</keyword>
<feature type="non-terminal residue" evidence="1">
    <location>
        <position position="172"/>
    </location>
</feature>
<gene>
    <name evidence="1" type="ORF">B7463_g1339</name>
</gene>
<dbReference type="STRING" id="5539.A0A3E2HNN9"/>
<dbReference type="OMA" id="IEHYRNQ"/>